<proteinExistence type="predicted"/>
<gene>
    <name evidence="2" type="ORF">P3T76_011080</name>
</gene>
<evidence type="ECO:0000313" key="3">
    <source>
        <dbReference type="Proteomes" id="UP001259832"/>
    </source>
</evidence>
<dbReference type="EMBL" id="JASMQC010000025">
    <property type="protein sequence ID" value="KAK1934471.1"/>
    <property type="molecule type" value="Genomic_DNA"/>
</dbReference>
<protein>
    <submittedName>
        <fullName evidence="2">Uncharacterized protein</fullName>
    </submittedName>
</protein>
<dbReference type="Proteomes" id="UP001259832">
    <property type="component" value="Unassembled WGS sequence"/>
</dbReference>
<evidence type="ECO:0000313" key="2">
    <source>
        <dbReference type="EMBL" id="KAK1934471.1"/>
    </source>
</evidence>
<comment type="caution">
    <text evidence="2">The sequence shown here is derived from an EMBL/GenBank/DDBJ whole genome shotgun (WGS) entry which is preliminary data.</text>
</comment>
<accession>A0AAD9G9S6</accession>
<reference evidence="2" key="1">
    <citation type="submission" date="2023-08" db="EMBL/GenBank/DDBJ databases">
        <title>Reference Genome Resource for the Citrus Pathogen Phytophthora citrophthora.</title>
        <authorList>
            <person name="Moller H."/>
            <person name="Coetzee B."/>
            <person name="Rose L.J."/>
            <person name="Van Niekerk J.M."/>
        </authorList>
    </citation>
    <scope>NUCLEOTIDE SEQUENCE</scope>
    <source>
        <strain evidence="2">STE-U-9442</strain>
    </source>
</reference>
<feature type="chain" id="PRO_5042246514" evidence="1">
    <location>
        <begin position="30"/>
        <end position="93"/>
    </location>
</feature>
<dbReference type="AlphaFoldDB" id="A0AAD9G9S6"/>
<feature type="signal peptide" evidence="1">
    <location>
        <begin position="1"/>
        <end position="29"/>
    </location>
</feature>
<keyword evidence="3" id="KW-1185">Reference proteome</keyword>
<organism evidence="2 3">
    <name type="scientific">Phytophthora citrophthora</name>
    <dbReference type="NCBI Taxonomy" id="4793"/>
    <lineage>
        <taxon>Eukaryota</taxon>
        <taxon>Sar</taxon>
        <taxon>Stramenopiles</taxon>
        <taxon>Oomycota</taxon>
        <taxon>Peronosporomycetes</taxon>
        <taxon>Peronosporales</taxon>
        <taxon>Peronosporaceae</taxon>
        <taxon>Phytophthora</taxon>
    </lineage>
</organism>
<name>A0AAD9G9S6_9STRA</name>
<evidence type="ECO:0000256" key="1">
    <source>
        <dbReference type="SAM" id="SignalP"/>
    </source>
</evidence>
<sequence length="93" mass="9872">MRLTGRGSFFIAAAVMAAAVEMGRYAVDAQPISVECSDSKNATLTLGDVAKYTCGNNQDNSSMVPIVNTEVQVDVSVETMELQLEGAQNLVDL</sequence>
<keyword evidence="1" id="KW-0732">Signal</keyword>